<evidence type="ECO:0000256" key="1">
    <source>
        <dbReference type="SAM" id="MobiDB-lite"/>
    </source>
</evidence>
<dbReference type="AlphaFoldDB" id="A0A9D4HES1"/>
<protein>
    <submittedName>
        <fullName evidence="2">Uncharacterized protein</fullName>
    </submittedName>
</protein>
<dbReference type="Proteomes" id="UP000828390">
    <property type="component" value="Unassembled WGS sequence"/>
</dbReference>
<sequence>MRKTPELYTPREENRENEQFFDAPELPPIELPNYKGPEKQKQSIAPLITTTRSGRQVKTPERFKDYVLNFVNSVM</sequence>
<feature type="region of interest" description="Disordered" evidence="1">
    <location>
        <begin position="1"/>
        <end position="44"/>
    </location>
</feature>
<reference evidence="2" key="2">
    <citation type="submission" date="2020-11" db="EMBL/GenBank/DDBJ databases">
        <authorList>
            <person name="McCartney M.A."/>
            <person name="Auch B."/>
            <person name="Kono T."/>
            <person name="Mallez S."/>
            <person name="Becker A."/>
            <person name="Gohl D.M."/>
            <person name="Silverstein K.A.T."/>
            <person name="Koren S."/>
            <person name="Bechman K.B."/>
            <person name="Herman A."/>
            <person name="Abrahante J.E."/>
            <person name="Garbe J."/>
        </authorList>
    </citation>
    <scope>NUCLEOTIDE SEQUENCE</scope>
    <source>
        <strain evidence="2">Duluth1</strain>
        <tissue evidence="2">Whole animal</tissue>
    </source>
</reference>
<reference evidence="2" key="1">
    <citation type="journal article" date="2019" name="bioRxiv">
        <title>The Genome of the Zebra Mussel, Dreissena polymorpha: A Resource for Invasive Species Research.</title>
        <authorList>
            <person name="McCartney M.A."/>
            <person name="Auch B."/>
            <person name="Kono T."/>
            <person name="Mallez S."/>
            <person name="Zhang Y."/>
            <person name="Obille A."/>
            <person name="Becker A."/>
            <person name="Abrahante J.E."/>
            <person name="Garbe J."/>
            <person name="Badalamenti J.P."/>
            <person name="Herman A."/>
            <person name="Mangelson H."/>
            <person name="Liachko I."/>
            <person name="Sullivan S."/>
            <person name="Sone E.D."/>
            <person name="Koren S."/>
            <person name="Silverstein K.A.T."/>
            <person name="Beckman K.B."/>
            <person name="Gohl D.M."/>
        </authorList>
    </citation>
    <scope>NUCLEOTIDE SEQUENCE</scope>
    <source>
        <strain evidence="2">Duluth1</strain>
        <tissue evidence="2">Whole animal</tissue>
    </source>
</reference>
<keyword evidence="3" id="KW-1185">Reference proteome</keyword>
<name>A0A9D4HES1_DREPO</name>
<evidence type="ECO:0000313" key="3">
    <source>
        <dbReference type="Proteomes" id="UP000828390"/>
    </source>
</evidence>
<accession>A0A9D4HES1</accession>
<dbReference type="EMBL" id="JAIWYP010000004">
    <property type="protein sequence ID" value="KAH3832169.1"/>
    <property type="molecule type" value="Genomic_DNA"/>
</dbReference>
<proteinExistence type="predicted"/>
<evidence type="ECO:0000313" key="2">
    <source>
        <dbReference type="EMBL" id="KAH3832169.1"/>
    </source>
</evidence>
<gene>
    <name evidence="2" type="ORF">DPMN_105447</name>
</gene>
<feature type="compositionally biased region" description="Basic and acidic residues" evidence="1">
    <location>
        <begin position="9"/>
        <end position="18"/>
    </location>
</feature>
<organism evidence="2 3">
    <name type="scientific">Dreissena polymorpha</name>
    <name type="common">Zebra mussel</name>
    <name type="synonym">Mytilus polymorpha</name>
    <dbReference type="NCBI Taxonomy" id="45954"/>
    <lineage>
        <taxon>Eukaryota</taxon>
        <taxon>Metazoa</taxon>
        <taxon>Spiralia</taxon>
        <taxon>Lophotrochozoa</taxon>
        <taxon>Mollusca</taxon>
        <taxon>Bivalvia</taxon>
        <taxon>Autobranchia</taxon>
        <taxon>Heteroconchia</taxon>
        <taxon>Euheterodonta</taxon>
        <taxon>Imparidentia</taxon>
        <taxon>Neoheterodontei</taxon>
        <taxon>Myida</taxon>
        <taxon>Dreissenoidea</taxon>
        <taxon>Dreissenidae</taxon>
        <taxon>Dreissena</taxon>
    </lineage>
</organism>
<comment type="caution">
    <text evidence="2">The sequence shown here is derived from an EMBL/GenBank/DDBJ whole genome shotgun (WGS) entry which is preliminary data.</text>
</comment>